<dbReference type="PANTHER" id="PTHR33144:SF46">
    <property type="entry name" value="OS04G0610000 PROTEIN"/>
    <property type="match status" value="1"/>
</dbReference>
<dbReference type="EMBL" id="DUZY01000006">
    <property type="protein sequence ID" value="DAD43770.1"/>
    <property type="molecule type" value="Genomic_DNA"/>
</dbReference>
<protein>
    <submittedName>
        <fullName evidence="2">Uncharacterized protein</fullName>
    </submittedName>
</protein>
<proteinExistence type="predicted"/>
<evidence type="ECO:0000313" key="3">
    <source>
        <dbReference type="Proteomes" id="UP000607653"/>
    </source>
</evidence>
<organism evidence="2 3">
    <name type="scientific">Nelumbo nucifera</name>
    <name type="common">Sacred lotus</name>
    <dbReference type="NCBI Taxonomy" id="4432"/>
    <lineage>
        <taxon>Eukaryota</taxon>
        <taxon>Viridiplantae</taxon>
        <taxon>Streptophyta</taxon>
        <taxon>Embryophyta</taxon>
        <taxon>Tracheophyta</taxon>
        <taxon>Spermatophyta</taxon>
        <taxon>Magnoliopsida</taxon>
        <taxon>Proteales</taxon>
        <taxon>Nelumbonaceae</taxon>
        <taxon>Nelumbo</taxon>
    </lineage>
</organism>
<feature type="region of interest" description="Disordered" evidence="1">
    <location>
        <begin position="102"/>
        <end position="121"/>
    </location>
</feature>
<name>A0A822ZH01_NELNU</name>
<dbReference type="PANTHER" id="PTHR33144">
    <property type="entry name" value="OS10G0409366 PROTEIN-RELATED"/>
    <property type="match status" value="1"/>
</dbReference>
<dbReference type="Pfam" id="PF03004">
    <property type="entry name" value="Transposase_24"/>
    <property type="match status" value="1"/>
</dbReference>
<evidence type="ECO:0000256" key="1">
    <source>
        <dbReference type="SAM" id="MobiDB-lite"/>
    </source>
</evidence>
<dbReference type="InterPro" id="IPR004252">
    <property type="entry name" value="Probable_transposase_24"/>
</dbReference>
<gene>
    <name evidence="2" type="ORF">HUJ06_002000</name>
</gene>
<sequence>MKSLSKKLRNWKSTLKKKCYDPDPDNADALPIKQIENQVDAHQWKNLVQFWRSEKGTARSITNKANCSKQTANHTAGVKNFARVREELQQIEREADVSRTEAFYATHRKKDGSPVDPRSGSLMEKMQNCMSREEDTQNEGSEQGHDDVYARVMGQERCGRVRGLGLGPTPSKFRGPR</sequence>
<comment type="caution">
    <text evidence="2">The sequence shown here is derived from an EMBL/GenBank/DDBJ whole genome shotgun (WGS) entry which is preliminary data.</text>
</comment>
<dbReference type="Proteomes" id="UP000607653">
    <property type="component" value="Unassembled WGS sequence"/>
</dbReference>
<keyword evidence="3" id="KW-1185">Reference proteome</keyword>
<accession>A0A822ZH01</accession>
<dbReference type="AlphaFoldDB" id="A0A822ZH01"/>
<evidence type="ECO:0000313" key="2">
    <source>
        <dbReference type="EMBL" id="DAD43770.1"/>
    </source>
</evidence>
<reference evidence="2 3" key="1">
    <citation type="journal article" date="2020" name="Mol. Biol. Evol.">
        <title>Distinct Expression and Methylation Patterns for Genes with Different Fates following a Single Whole-Genome Duplication in Flowering Plants.</title>
        <authorList>
            <person name="Shi T."/>
            <person name="Rahmani R.S."/>
            <person name="Gugger P.F."/>
            <person name="Wang M."/>
            <person name="Li H."/>
            <person name="Zhang Y."/>
            <person name="Li Z."/>
            <person name="Wang Q."/>
            <person name="Van de Peer Y."/>
            <person name="Marchal K."/>
            <person name="Chen J."/>
        </authorList>
    </citation>
    <scope>NUCLEOTIDE SEQUENCE [LARGE SCALE GENOMIC DNA]</scope>
    <source>
        <tissue evidence="2">Leaf</tissue>
    </source>
</reference>